<keyword evidence="2" id="KW-1185">Reference proteome</keyword>
<gene>
    <name evidence="1" type="ORF">V2W30_37600</name>
</gene>
<proteinExistence type="predicted"/>
<organism evidence="1 2">
    <name type="scientific">Streptomyces citrinus</name>
    <dbReference type="NCBI Taxonomy" id="3118173"/>
    <lineage>
        <taxon>Bacteria</taxon>
        <taxon>Bacillati</taxon>
        <taxon>Actinomycetota</taxon>
        <taxon>Actinomycetes</taxon>
        <taxon>Kitasatosporales</taxon>
        <taxon>Streptomycetaceae</taxon>
        <taxon>Streptomyces</taxon>
    </lineage>
</organism>
<dbReference type="Proteomes" id="UP001432251">
    <property type="component" value="Chromosome"/>
</dbReference>
<accession>A0ACD5AN74</accession>
<evidence type="ECO:0000313" key="2">
    <source>
        <dbReference type="Proteomes" id="UP001432251"/>
    </source>
</evidence>
<reference evidence="1" key="1">
    <citation type="journal article" date="2025" name="Int. J. Syst. Evol. Microbiol.">
        <title>Streptomyces citrinus sp. nov., with yellow diffusible pigment.</title>
        <authorList>
            <person name="He Y."/>
            <person name="Yang E."/>
            <person name="Xu J."/>
            <person name="Sun Y."/>
            <person name="Sun L."/>
        </authorList>
    </citation>
    <scope>NUCLEOTIDE SEQUENCE</scope>
    <source>
        <strain evidence="1">Q6</strain>
    </source>
</reference>
<protein>
    <submittedName>
        <fullName evidence="1">Uncharacterized protein</fullName>
    </submittedName>
</protein>
<sequence>MTIRRRAAGAGVALTALACLSLLTACGQEKAGEAGPSAAPRAVAPPSPRPVDCAGVSIRPTVRPSQPAEAGDANPKYEENHAFQSTADLSGQAVCDAAEAKERVEKALAPYARRRDVTDRQVTAALADAGYEKVTVRGTRGFVSFVVDRSPAFCLDGSLGGMLRLETHGAYLEGTGCEKPQGGH</sequence>
<evidence type="ECO:0000313" key="1">
    <source>
        <dbReference type="EMBL" id="WWQ68490.1"/>
    </source>
</evidence>
<name>A0ACD5AN74_9ACTN</name>
<dbReference type="EMBL" id="CP146022">
    <property type="protein sequence ID" value="WWQ68490.1"/>
    <property type="molecule type" value="Genomic_DNA"/>
</dbReference>